<dbReference type="GO" id="GO:0006508">
    <property type="term" value="P:proteolysis"/>
    <property type="evidence" value="ECO:0007669"/>
    <property type="project" value="UniProtKB-KW"/>
</dbReference>
<name>A0A495XML3_9PSEU</name>
<evidence type="ECO:0000313" key="4">
    <source>
        <dbReference type="Proteomes" id="UP000272729"/>
    </source>
</evidence>
<evidence type="ECO:0000313" key="3">
    <source>
        <dbReference type="EMBL" id="RKT74156.1"/>
    </source>
</evidence>
<dbReference type="SUPFAM" id="SSF52200">
    <property type="entry name" value="Toll/Interleukin receptor TIR domain"/>
    <property type="match status" value="1"/>
</dbReference>
<dbReference type="EMBL" id="RBXR01000001">
    <property type="protein sequence ID" value="RKT74156.1"/>
    <property type="molecule type" value="Genomic_DNA"/>
</dbReference>
<dbReference type="SUPFAM" id="SSF81923">
    <property type="entry name" value="Double Clp-N motif"/>
    <property type="match status" value="2"/>
</dbReference>
<dbReference type="InterPro" id="IPR044217">
    <property type="entry name" value="CLPT1/2"/>
</dbReference>
<dbReference type="InterPro" id="IPR004176">
    <property type="entry name" value="Clp_R_N"/>
</dbReference>
<gene>
    <name evidence="3" type="ORF">DFJ66_7499</name>
</gene>
<dbReference type="InterPro" id="IPR036628">
    <property type="entry name" value="Clp_N_dom_sf"/>
</dbReference>
<evidence type="ECO:0000259" key="2">
    <source>
        <dbReference type="PROSITE" id="PS51903"/>
    </source>
</evidence>
<dbReference type="PROSITE" id="PS51903">
    <property type="entry name" value="CLP_R"/>
    <property type="match status" value="1"/>
</dbReference>
<dbReference type="Proteomes" id="UP000272729">
    <property type="component" value="Unassembled WGS sequence"/>
</dbReference>
<keyword evidence="3" id="KW-0547">Nucleotide-binding</keyword>
<dbReference type="GO" id="GO:0005524">
    <property type="term" value="F:ATP binding"/>
    <property type="evidence" value="ECO:0007669"/>
    <property type="project" value="UniProtKB-KW"/>
</dbReference>
<dbReference type="GO" id="GO:0008233">
    <property type="term" value="F:peptidase activity"/>
    <property type="evidence" value="ECO:0007669"/>
    <property type="project" value="UniProtKB-KW"/>
</dbReference>
<proteinExistence type="predicted"/>
<dbReference type="Pfam" id="PF02861">
    <property type="entry name" value="Clp_N"/>
    <property type="match status" value="1"/>
</dbReference>
<comment type="caution">
    <text evidence="3">The sequence shown here is derived from an EMBL/GenBank/DDBJ whole genome shotgun (WGS) entry which is preliminary data.</text>
</comment>
<reference evidence="3 4" key="1">
    <citation type="submission" date="2018-10" db="EMBL/GenBank/DDBJ databases">
        <title>Sequencing the genomes of 1000 actinobacteria strains.</title>
        <authorList>
            <person name="Klenk H.-P."/>
        </authorList>
    </citation>
    <scope>NUCLEOTIDE SEQUENCE [LARGE SCALE GENOMIC DNA]</scope>
    <source>
        <strain evidence="3 4">DSM 43911</strain>
    </source>
</reference>
<dbReference type="InterPro" id="IPR035897">
    <property type="entry name" value="Toll_tir_struct_dom_sf"/>
</dbReference>
<keyword evidence="3" id="KW-0645">Protease</keyword>
<organism evidence="3 4">
    <name type="scientific">Saccharothrix variisporea</name>
    <dbReference type="NCBI Taxonomy" id="543527"/>
    <lineage>
        <taxon>Bacteria</taxon>
        <taxon>Bacillati</taxon>
        <taxon>Actinomycetota</taxon>
        <taxon>Actinomycetes</taxon>
        <taxon>Pseudonocardiales</taxon>
        <taxon>Pseudonocardiaceae</taxon>
        <taxon>Saccharothrix</taxon>
    </lineage>
</organism>
<dbReference type="PANTHER" id="PTHR47016:SF5">
    <property type="entry name" value="CLP DOMAIN SUPERFAMILY PROTEIN"/>
    <property type="match status" value="1"/>
</dbReference>
<keyword evidence="3" id="KW-0378">Hydrolase</keyword>
<sequence>MLAKLDDHTRQALRLARDQARQLRHAHVGTEHLLTGLVEEDLGLAAQVLTSAGLTTQVCADHLVHLVGRGGAPTPEDPPFTTRADQAVEQAHRHSVSLGYRRIGTEHLLIALLDQPDSGAAQLLTRARVSVEDLRDRLQAALHGLVLPPHTRPAVYLSYARPEDRHLAGRLADHLAEHDVEVVEAVHRADHLLVLIGPQWTLRDPMPAEFESALRHYVRVVPVLVDGARMPDVEPFNLATFRLVPELRHNTFRDDVQRLVQALEAS</sequence>
<feature type="domain" description="Clp R" evidence="2">
    <location>
        <begin position="2"/>
        <end position="145"/>
    </location>
</feature>
<dbReference type="OrthoDB" id="3628183at2"/>
<keyword evidence="1" id="KW-0677">Repeat</keyword>
<dbReference type="RefSeq" id="WP_121228468.1">
    <property type="nucleotide sequence ID" value="NZ_JBIUBA010000018.1"/>
</dbReference>
<dbReference type="PANTHER" id="PTHR47016">
    <property type="entry name" value="ATP-DEPENDENT CLP PROTEASE ATP-BINDING SUBUNIT CLPT1, CHLOROPLASTIC"/>
    <property type="match status" value="1"/>
</dbReference>
<dbReference type="AlphaFoldDB" id="A0A495XML3"/>
<protein>
    <submittedName>
        <fullName evidence="3">ATP-dependent Clp protease ATP-binding subunit ClpC</fullName>
    </submittedName>
</protein>
<keyword evidence="3" id="KW-0067">ATP-binding</keyword>
<dbReference type="Gene3D" id="1.10.1780.10">
    <property type="entry name" value="Clp, N-terminal domain"/>
    <property type="match status" value="1"/>
</dbReference>
<evidence type="ECO:0000256" key="1">
    <source>
        <dbReference type="PROSITE-ProRule" id="PRU01251"/>
    </source>
</evidence>
<accession>A0A495XML3</accession>
<keyword evidence="4" id="KW-1185">Reference proteome</keyword>